<dbReference type="PROSITE" id="PS50070">
    <property type="entry name" value="KRINGLE_2"/>
    <property type="match status" value="1"/>
</dbReference>
<dbReference type="PROSITE" id="PS00615">
    <property type="entry name" value="C_TYPE_LECTIN_1"/>
    <property type="match status" value="4"/>
</dbReference>
<keyword evidence="3 11" id="KW-0732">Signal</keyword>
<dbReference type="FunFam" id="2.10.25.10:FF:000012">
    <property type="entry name" value="Delta-like protein"/>
    <property type="match status" value="1"/>
</dbReference>
<feature type="domain" description="C-type lectin" evidence="13">
    <location>
        <begin position="494"/>
        <end position="612"/>
    </location>
</feature>
<dbReference type="PANTHER" id="PTHR22803">
    <property type="entry name" value="MANNOSE, PHOSPHOLIPASE, LECTIN RECEPTOR RELATED"/>
    <property type="match status" value="1"/>
</dbReference>
<keyword evidence="1 7" id="KW-0245">EGF-like domain</keyword>
<evidence type="ECO:0000256" key="4">
    <source>
        <dbReference type="ARBA" id="ARBA00022737"/>
    </source>
</evidence>
<dbReference type="SMART" id="SM00034">
    <property type="entry name" value="CLECT"/>
    <property type="match status" value="10"/>
</dbReference>
<dbReference type="SMART" id="SM00179">
    <property type="entry name" value="EGF_CA"/>
    <property type="match status" value="2"/>
</dbReference>
<evidence type="ECO:0000256" key="1">
    <source>
        <dbReference type="ARBA" id="ARBA00022536"/>
    </source>
</evidence>
<feature type="domain" description="C-type lectin" evidence="13">
    <location>
        <begin position="1224"/>
        <end position="1352"/>
    </location>
</feature>
<evidence type="ECO:0000313" key="16">
    <source>
        <dbReference type="Proteomes" id="UP000005408"/>
    </source>
</evidence>
<keyword evidence="4" id="KW-0677">Repeat</keyword>
<feature type="domain" description="C-type lectin" evidence="13">
    <location>
        <begin position="935"/>
        <end position="1046"/>
    </location>
</feature>
<dbReference type="InterPro" id="IPR018056">
    <property type="entry name" value="Kringle_CS"/>
</dbReference>
<dbReference type="SUPFAM" id="SSF57196">
    <property type="entry name" value="EGF/Laminin"/>
    <property type="match status" value="1"/>
</dbReference>
<dbReference type="InterPro" id="IPR050111">
    <property type="entry name" value="C-type_lectin/snaclec_domain"/>
</dbReference>
<evidence type="ECO:0000259" key="14">
    <source>
        <dbReference type="PROSITE" id="PS50070"/>
    </source>
</evidence>
<keyword evidence="5 7" id="KW-1015">Disulfide bond</keyword>
<name>A0A8W8HZ90_MAGGI</name>
<feature type="domain" description="EGF-like" evidence="12">
    <location>
        <begin position="99"/>
        <end position="139"/>
    </location>
</feature>
<dbReference type="InterPro" id="IPR000001">
    <property type="entry name" value="Kringle"/>
</dbReference>
<dbReference type="SUPFAM" id="SSF56436">
    <property type="entry name" value="C-type lectin-like"/>
    <property type="match status" value="10"/>
</dbReference>
<feature type="domain" description="C-type lectin" evidence="13">
    <location>
        <begin position="332"/>
        <end position="456"/>
    </location>
</feature>
<feature type="domain" description="C-type lectin" evidence="13">
    <location>
        <begin position="1515"/>
        <end position="1640"/>
    </location>
</feature>
<keyword evidence="16" id="KW-1185">Reference proteome</keyword>
<keyword evidence="10" id="KW-0472">Membrane</keyword>
<accession>A0A8W8HZ90</accession>
<evidence type="ECO:0000256" key="6">
    <source>
        <dbReference type="ARBA" id="ARBA00023180"/>
    </source>
</evidence>
<dbReference type="Gene3D" id="3.10.100.10">
    <property type="entry name" value="Mannose-Binding Protein A, subunit A"/>
    <property type="match status" value="10"/>
</dbReference>
<dbReference type="PROSITE" id="PS00021">
    <property type="entry name" value="KRINGLE_1"/>
    <property type="match status" value="1"/>
</dbReference>
<evidence type="ECO:0000256" key="11">
    <source>
        <dbReference type="SAM" id="SignalP"/>
    </source>
</evidence>
<dbReference type="SMART" id="SM00181">
    <property type="entry name" value="EGF"/>
    <property type="match status" value="2"/>
</dbReference>
<evidence type="ECO:0008006" key="17">
    <source>
        <dbReference type="Google" id="ProtNLM"/>
    </source>
</evidence>
<feature type="domain" description="C-type lectin" evidence="13">
    <location>
        <begin position="1073"/>
        <end position="1192"/>
    </location>
</feature>
<sequence length="1747" mass="199865">MLYFVTFLFLSSIKGDVSAEDCYRTKLGRGYNGKVNVTASGKDCQPWGSHLPHAHNFTWLWTEENFCRNPDDRANGPWCYTMDPETVLESCGISQCTTEFDPCMMKPCQNGGICISRGVRQSPYYSCVCDAKWTGQDCQTKVSQCQYKPCKNGATCIDLKDDFMCRCTTDYVGKICDLRVGLCDTENGWQRFGSNCYRLINGTKASWNDAINLCGELDASLPVIDSPEIQTEANDFAKLKKANFWTGISNDGSVYFTRNYYSSEHLELNITNFYWHKLQRSRRKDGLCVMLKYPDNIHVTNHGNWFPIQCSYLNDVVCSKPVGTCPRGWFFHISKCYKMLDDWQSTWMKASDHCRTLNSTLLEITSDAEQNFMQTFLQRQRSGIGNDGKFWLNLRRQSAPAQKYWAWESSKHKAALYTKLSTNTAALGECAYMDIDRNGTWLSDDLCSASFGVVCSYDVGSRNWIANKEMDAHKDLNDRQSSCGKGWIDWTDGSESSCFFLITELLTWEAAEYKCQQMGGHLISIDDNAEQAFIAGLLRFEAADGSVWIGANCREEGVGYQWTDGEPFVYYNWFPDEPDHVIDGDEDCVAMFISNAKWTDRPCGQLHPGICEKSSIGTSDSETESNEIQKTIVVDEYCPNGWVPYKDNCFLIKKNTTTWDEADTICRRQGADLASISDRVEQYLVFSQLSEDSISANYGFWIGLRDRKDQTFRWADDSDVTYVKWQSSEPQGFTPYKQGCTYISFYNGLWADKACESYMPGYVCKMKKQRNGAGDKLPFSEGCDRDYVGYEGLCYKVFATPKTWDGAKMFCKSHKGSLATISSLHVSSFLASHLGNVYSVGLRAWIGYSANQNTSSWSSGKTPLLRQTFLNFATNSTRRCGFLHTSLLLALGLCQEKHYFICEKQRAGYLPNSSTITLNSNPTQEIICPHGWYKHNNNCYKEFLQTLPWTKARKHCRSLGGRLVSIQDERDVDFVYNTFKGIIKTDWWVGYNRRDSTKVWHWSDSPENQFSPLNSGSGIQNCALMLQSNGMFKQDNCILHYPYVCEAQSVSSVLSYLDNKTQEKCNESGYFLHDKFCYSINETKMSYVSAQRICQMRGSELASIHNNMELEFILSLQKNYDFENELWIGLRKVRERGIERWQWSDNSSLDFAYWRNNELTTSQRSRDCTVLFSIEGKWENRNCLTERGFICKKETSLKKSPSSVVVKSEFIVGGCPLPYVSSPINDKCYLLNETQTTWKTANSTCNSLGGSLLAIQNQLEQDYILSLVNLKTPGLWIDLNRLEGETFRNQNNKPLLFTNWDRNQPKSQQRVQPLELRGSLQYKEDCVQMYTGTVGSRIGRWIVKSCSENNAFFICEKQKDSSISYAKRDSVCPPDYEQFGKSCYMFHAVPENVDSAQKNCQRHNNGRLVSVTSVYEYGFVRGMTAQVNLNSHWIGLRRSNDTVLYRWTDGNPYLFSHWNDSEPSQQPNEECVISLNGMWMDVPCTNEYPYLCEVSSVKAEIRSPPKCMPLFGIAYDGACYYVQNQGKNSWKDAHQKCKSHGMDLVSIHSAKELETLQTTVARMAQTIVWIGLTNVRKASDMFQRGVYWYWSSGEEVSYTNWGEFEPSENILNSDEGCVYMDTSGFWHDDSCSNEYAFICKHYGSFSDLKTIRDNSGKSNDSNPHFQNNQMYRESVESHRQSPVNQSKDQKTNNTSAVVGVSVGVSILIILIIAVIIFVTYKKKYRWYPRMSLGFSNAMYRRDIDESY</sequence>
<reference evidence="15" key="1">
    <citation type="submission" date="2022-08" db="UniProtKB">
        <authorList>
            <consortium name="EnsemblMetazoa"/>
        </authorList>
    </citation>
    <scope>IDENTIFICATION</scope>
    <source>
        <strain evidence="15">05x7-T-G4-1.051#20</strain>
    </source>
</reference>
<protein>
    <recommendedName>
        <fullName evidence="17">Macrophage mannose receptor 1</fullName>
    </recommendedName>
</protein>
<dbReference type="Pfam" id="PF00008">
    <property type="entry name" value="EGF"/>
    <property type="match status" value="1"/>
</dbReference>
<dbReference type="SMART" id="SM00130">
    <property type="entry name" value="KR"/>
    <property type="match status" value="1"/>
</dbReference>
<evidence type="ECO:0000256" key="5">
    <source>
        <dbReference type="ARBA" id="ARBA00023157"/>
    </source>
</evidence>
<feature type="disulfide bond" evidence="7">
    <location>
        <begin position="129"/>
        <end position="138"/>
    </location>
</feature>
<dbReference type="PROSITE" id="PS50041">
    <property type="entry name" value="C_TYPE_LECTIN_2"/>
    <property type="match status" value="10"/>
</dbReference>
<evidence type="ECO:0000256" key="2">
    <source>
        <dbReference type="ARBA" id="ARBA00022572"/>
    </source>
</evidence>
<dbReference type="Pfam" id="PF00059">
    <property type="entry name" value="Lectin_C"/>
    <property type="match status" value="10"/>
</dbReference>
<keyword evidence="2 8" id="KW-0420">Kringle</keyword>
<dbReference type="InterPro" id="IPR001304">
    <property type="entry name" value="C-type_lectin-like"/>
</dbReference>
<comment type="caution">
    <text evidence="7">Lacks conserved residue(s) required for the propagation of feature annotation.</text>
</comment>
<dbReference type="Gene3D" id="2.40.20.10">
    <property type="entry name" value="Plasminogen Kringle 4"/>
    <property type="match status" value="1"/>
</dbReference>
<evidence type="ECO:0000256" key="3">
    <source>
        <dbReference type="ARBA" id="ARBA00022729"/>
    </source>
</evidence>
<dbReference type="InterPro" id="IPR016187">
    <property type="entry name" value="CTDL_fold"/>
</dbReference>
<dbReference type="Pfam" id="PF00051">
    <property type="entry name" value="Kringle"/>
    <property type="match status" value="1"/>
</dbReference>
<dbReference type="InterPro" id="IPR038178">
    <property type="entry name" value="Kringle_sf"/>
</dbReference>
<feature type="disulfide bond" evidence="7">
    <location>
        <begin position="167"/>
        <end position="176"/>
    </location>
</feature>
<feature type="region of interest" description="Disordered" evidence="9">
    <location>
        <begin position="1672"/>
        <end position="1692"/>
    </location>
</feature>
<evidence type="ECO:0000256" key="8">
    <source>
        <dbReference type="PROSITE-ProRule" id="PRU00121"/>
    </source>
</evidence>
<dbReference type="InterPro" id="IPR013806">
    <property type="entry name" value="Kringle-like"/>
</dbReference>
<feature type="compositionally biased region" description="Polar residues" evidence="9">
    <location>
        <begin position="1680"/>
        <end position="1692"/>
    </location>
</feature>
<evidence type="ECO:0000259" key="12">
    <source>
        <dbReference type="PROSITE" id="PS50026"/>
    </source>
</evidence>
<keyword evidence="6" id="KW-0325">Glycoprotein</keyword>
<dbReference type="InterPro" id="IPR000152">
    <property type="entry name" value="EGF-type_Asp/Asn_hydroxyl_site"/>
</dbReference>
<dbReference type="InterPro" id="IPR016186">
    <property type="entry name" value="C-type_lectin-like/link_sf"/>
</dbReference>
<dbReference type="GO" id="GO:0005509">
    <property type="term" value="F:calcium ion binding"/>
    <property type="evidence" value="ECO:0007669"/>
    <property type="project" value="InterPro"/>
</dbReference>
<proteinExistence type="predicted"/>
<dbReference type="OrthoDB" id="6050297at2759"/>
<dbReference type="CDD" id="cd00037">
    <property type="entry name" value="CLECT"/>
    <property type="match status" value="10"/>
</dbReference>
<dbReference type="CDD" id="cd00108">
    <property type="entry name" value="KR"/>
    <property type="match status" value="1"/>
</dbReference>
<evidence type="ECO:0000256" key="9">
    <source>
        <dbReference type="SAM" id="MobiDB-lite"/>
    </source>
</evidence>
<dbReference type="EnsemblMetazoa" id="G11631.4">
    <property type="protein sequence ID" value="G11631.4:cds"/>
    <property type="gene ID" value="G11631"/>
</dbReference>
<feature type="domain" description="C-type lectin" evidence="13">
    <location>
        <begin position="1379"/>
        <end position="1493"/>
    </location>
</feature>
<dbReference type="Gene3D" id="2.10.25.10">
    <property type="entry name" value="Laminin"/>
    <property type="match status" value="2"/>
</dbReference>
<dbReference type="PROSITE" id="PS00022">
    <property type="entry name" value="EGF_1"/>
    <property type="match status" value="2"/>
</dbReference>
<organism evidence="15 16">
    <name type="scientific">Magallana gigas</name>
    <name type="common">Pacific oyster</name>
    <name type="synonym">Crassostrea gigas</name>
    <dbReference type="NCBI Taxonomy" id="29159"/>
    <lineage>
        <taxon>Eukaryota</taxon>
        <taxon>Metazoa</taxon>
        <taxon>Spiralia</taxon>
        <taxon>Lophotrochozoa</taxon>
        <taxon>Mollusca</taxon>
        <taxon>Bivalvia</taxon>
        <taxon>Autobranchia</taxon>
        <taxon>Pteriomorphia</taxon>
        <taxon>Ostreida</taxon>
        <taxon>Ostreoidea</taxon>
        <taxon>Ostreidae</taxon>
        <taxon>Magallana</taxon>
    </lineage>
</organism>
<evidence type="ECO:0000259" key="13">
    <source>
        <dbReference type="PROSITE" id="PS50041"/>
    </source>
</evidence>
<evidence type="ECO:0000256" key="7">
    <source>
        <dbReference type="PROSITE-ProRule" id="PRU00076"/>
    </source>
</evidence>
<feature type="signal peptide" evidence="11">
    <location>
        <begin position="1"/>
        <end position="19"/>
    </location>
</feature>
<dbReference type="InterPro" id="IPR001881">
    <property type="entry name" value="EGF-like_Ca-bd_dom"/>
</dbReference>
<feature type="chain" id="PRO_5036476231" description="Macrophage mannose receptor 1" evidence="11">
    <location>
        <begin position="20"/>
        <end position="1747"/>
    </location>
</feature>
<dbReference type="InterPro" id="IPR000742">
    <property type="entry name" value="EGF"/>
</dbReference>
<dbReference type="InterPro" id="IPR018378">
    <property type="entry name" value="C-type_lectin_CS"/>
</dbReference>
<feature type="domain" description="C-type lectin" evidence="13">
    <location>
        <begin position="790"/>
        <end position="903"/>
    </location>
</feature>
<feature type="domain" description="C-type lectin" evidence="13">
    <location>
        <begin position="192"/>
        <end position="319"/>
    </location>
</feature>
<feature type="domain" description="EGF-like" evidence="12">
    <location>
        <begin position="141"/>
        <end position="177"/>
    </location>
</feature>
<keyword evidence="10" id="KW-1133">Transmembrane helix</keyword>
<feature type="domain" description="Kringle" evidence="14">
    <location>
        <begin position="21"/>
        <end position="96"/>
    </location>
</feature>
<feature type="domain" description="C-type lectin" evidence="13">
    <location>
        <begin position="645"/>
        <end position="756"/>
    </location>
</feature>
<dbReference type="OMA" id="MWDEGQP"/>
<evidence type="ECO:0000313" key="15">
    <source>
        <dbReference type="EnsemblMetazoa" id="G11631.4:cds"/>
    </source>
</evidence>
<feature type="transmembrane region" description="Helical" evidence="10">
    <location>
        <begin position="1696"/>
        <end position="1720"/>
    </location>
</feature>
<dbReference type="CDD" id="cd00054">
    <property type="entry name" value="EGF_CA"/>
    <property type="match status" value="2"/>
</dbReference>
<dbReference type="SUPFAM" id="SSF57440">
    <property type="entry name" value="Kringle-like"/>
    <property type="match status" value="1"/>
</dbReference>
<dbReference type="PROSITE" id="PS00010">
    <property type="entry name" value="ASX_HYDROXYL"/>
    <property type="match status" value="1"/>
</dbReference>
<keyword evidence="10" id="KW-0812">Transmembrane</keyword>
<dbReference type="Proteomes" id="UP000005408">
    <property type="component" value="Unassembled WGS sequence"/>
</dbReference>
<dbReference type="PROSITE" id="PS50026">
    <property type="entry name" value="EGF_3"/>
    <property type="match status" value="2"/>
</dbReference>
<evidence type="ECO:0000256" key="10">
    <source>
        <dbReference type="SAM" id="Phobius"/>
    </source>
</evidence>